<organism evidence="3 5">
    <name type="scientific">Macrostomum lignano</name>
    <dbReference type="NCBI Taxonomy" id="282301"/>
    <lineage>
        <taxon>Eukaryota</taxon>
        <taxon>Metazoa</taxon>
        <taxon>Spiralia</taxon>
        <taxon>Lophotrochozoa</taxon>
        <taxon>Platyhelminthes</taxon>
        <taxon>Rhabditophora</taxon>
        <taxon>Macrostomorpha</taxon>
        <taxon>Macrostomida</taxon>
        <taxon>Macrostomidae</taxon>
        <taxon>Macrostomum</taxon>
    </lineage>
</organism>
<dbReference type="Proteomes" id="UP000215902">
    <property type="component" value="Unassembled WGS sequence"/>
</dbReference>
<comment type="caution">
    <text evidence="3">The sequence shown here is derived from an EMBL/GenBank/DDBJ whole genome shotgun (WGS) entry which is preliminary data.</text>
</comment>
<evidence type="ECO:0000256" key="1">
    <source>
        <dbReference type="SAM" id="MobiDB-lite"/>
    </source>
</evidence>
<proteinExistence type="predicted"/>
<protein>
    <submittedName>
        <fullName evidence="3">Uncharacterized protein</fullName>
    </submittedName>
</protein>
<evidence type="ECO:0000313" key="5">
    <source>
        <dbReference type="Proteomes" id="UP000215902"/>
    </source>
</evidence>
<dbReference type="EMBL" id="NIVC01003522">
    <property type="protein sequence ID" value="PAA50980.1"/>
    <property type="molecule type" value="Genomic_DNA"/>
</dbReference>
<accession>A0A267DNV9</accession>
<evidence type="ECO:0000256" key="2">
    <source>
        <dbReference type="SAM" id="Phobius"/>
    </source>
</evidence>
<dbReference type="AlphaFoldDB" id="A0A267DNV9"/>
<keyword evidence="5" id="KW-1185">Reference proteome</keyword>
<gene>
    <name evidence="3" type="ORF">BOX15_Mlig008381g3</name>
    <name evidence="4" type="ORF">BOX15_Mlig024508g2</name>
</gene>
<feature type="compositionally biased region" description="Acidic residues" evidence="1">
    <location>
        <begin position="20"/>
        <end position="34"/>
    </location>
</feature>
<evidence type="ECO:0000313" key="4">
    <source>
        <dbReference type="EMBL" id="PAA89749.1"/>
    </source>
</evidence>
<feature type="transmembrane region" description="Helical" evidence="2">
    <location>
        <begin position="47"/>
        <end position="72"/>
    </location>
</feature>
<keyword evidence="2" id="KW-1133">Transmembrane helix</keyword>
<keyword evidence="2" id="KW-0472">Membrane</keyword>
<evidence type="ECO:0000313" key="3">
    <source>
        <dbReference type="EMBL" id="PAA50980.1"/>
    </source>
</evidence>
<keyword evidence="2" id="KW-0812">Transmembrane</keyword>
<feature type="region of interest" description="Disordered" evidence="1">
    <location>
        <begin position="17"/>
        <end position="38"/>
    </location>
</feature>
<reference evidence="3 5" key="1">
    <citation type="submission" date="2017-06" db="EMBL/GenBank/DDBJ databases">
        <title>A platform for efficient transgenesis in Macrostomum lignano, a flatworm model organism for stem cell research.</title>
        <authorList>
            <person name="Berezikov E."/>
        </authorList>
    </citation>
    <scope>NUCLEOTIDE SEQUENCE [LARGE SCALE GENOMIC DNA]</scope>
    <source>
        <strain evidence="3">DV1</strain>
        <tissue evidence="3">Whole organism</tissue>
    </source>
</reference>
<dbReference type="EMBL" id="NIVC01000140">
    <property type="protein sequence ID" value="PAA89749.1"/>
    <property type="molecule type" value="Genomic_DNA"/>
</dbReference>
<sequence length="74" mass="8047">MLLTVLTIVQFIKEATRDDGDADDDGDDDDDGDGDGPRQQCLQLTSIFGIVLLLLIATCGATLLVHFCRIAYVF</sequence>
<name>A0A267DNV9_9PLAT</name>